<keyword evidence="2" id="KW-1185">Reference proteome</keyword>
<evidence type="ECO:0000313" key="2">
    <source>
        <dbReference type="Proteomes" id="UP001168877"/>
    </source>
</evidence>
<evidence type="ECO:0000313" key="1">
    <source>
        <dbReference type="EMBL" id="KAK0586099.1"/>
    </source>
</evidence>
<dbReference type="AlphaFoldDB" id="A0AA39S6R5"/>
<protein>
    <submittedName>
        <fullName evidence="1">Uncharacterized protein</fullName>
    </submittedName>
</protein>
<proteinExistence type="predicted"/>
<comment type="caution">
    <text evidence="1">The sequence shown here is derived from an EMBL/GenBank/DDBJ whole genome shotgun (WGS) entry which is preliminary data.</text>
</comment>
<sequence>MFAVASMANGGATSSVKHWTFSLVEFAVGISEGGTATLTGHFSQWLRGLDYGEWRSDAGEMRKTWLEHNDVWRIEKDPILVVLSSTNIWTGDRLEEILDSEVPNVSPASEPSPGK</sequence>
<organism evidence="1 2">
    <name type="scientific">Acer saccharum</name>
    <name type="common">Sugar maple</name>
    <dbReference type="NCBI Taxonomy" id="4024"/>
    <lineage>
        <taxon>Eukaryota</taxon>
        <taxon>Viridiplantae</taxon>
        <taxon>Streptophyta</taxon>
        <taxon>Embryophyta</taxon>
        <taxon>Tracheophyta</taxon>
        <taxon>Spermatophyta</taxon>
        <taxon>Magnoliopsida</taxon>
        <taxon>eudicotyledons</taxon>
        <taxon>Gunneridae</taxon>
        <taxon>Pentapetalae</taxon>
        <taxon>rosids</taxon>
        <taxon>malvids</taxon>
        <taxon>Sapindales</taxon>
        <taxon>Sapindaceae</taxon>
        <taxon>Hippocastanoideae</taxon>
        <taxon>Acereae</taxon>
        <taxon>Acer</taxon>
    </lineage>
</organism>
<dbReference type="Proteomes" id="UP001168877">
    <property type="component" value="Unassembled WGS sequence"/>
</dbReference>
<reference evidence="1" key="2">
    <citation type="submission" date="2023-06" db="EMBL/GenBank/DDBJ databases">
        <authorList>
            <person name="Swenson N.G."/>
            <person name="Wegrzyn J.L."/>
            <person name="Mcevoy S.L."/>
        </authorList>
    </citation>
    <scope>NUCLEOTIDE SEQUENCE</scope>
    <source>
        <strain evidence="1">NS2018</strain>
        <tissue evidence="1">Leaf</tissue>
    </source>
</reference>
<gene>
    <name evidence="1" type="ORF">LWI29_000947</name>
</gene>
<dbReference type="EMBL" id="JAUESC010000382">
    <property type="protein sequence ID" value="KAK0586099.1"/>
    <property type="molecule type" value="Genomic_DNA"/>
</dbReference>
<name>A0AA39S6R5_ACESA</name>
<reference evidence="1" key="1">
    <citation type="journal article" date="2022" name="Plant J.">
        <title>Strategies of tolerance reflected in two North American maple genomes.</title>
        <authorList>
            <person name="McEvoy S.L."/>
            <person name="Sezen U.U."/>
            <person name="Trouern-Trend A."/>
            <person name="McMahon S.M."/>
            <person name="Schaberg P.G."/>
            <person name="Yang J."/>
            <person name="Wegrzyn J.L."/>
            <person name="Swenson N.G."/>
        </authorList>
    </citation>
    <scope>NUCLEOTIDE SEQUENCE</scope>
    <source>
        <strain evidence="1">NS2018</strain>
    </source>
</reference>
<accession>A0AA39S6R5</accession>